<dbReference type="GO" id="GO:0005634">
    <property type="term" value="C:nucleus"/>
    <property type="evidence" value="ECO:0007669"/>
    <property type="project" value="UniProtKB-SubCell"/>
</dbReference>
<dbReference type="InterPro" id="IPR001138">
    <property type="entry name" value="Zn2Cys6_DnaBD"/>
</dbReference>
<protein>
    <recommendedName>
        <fullName evidence="4">Zn(2)-C6 fungal-type domain-containing protein</fullName>
    </recommendedName>
</protein>
<dbReference type="PANTHER" id="PTHR37534">
    <property type="entry name" value="TRANSCRIPTIONAL ACTIVATOR PROTEIN UGA3"/>
    <property type="match status" value="1"/>
</dbReference>
<evidence type="ECO:0000256" key="2">
    <source>
        <dbReference type="ARBA" id="ARBA00023242"/>
    </source>
</evidence>
<dbReference type="EMBL" id="JAAQRI010000153">
    <property type="protein sequence ID" value="KAF5632417.1"/>
    <property type="molecule type" value="Genomic_DNA"/>
</dbReference>
<dbReference type="GO" id="GO:0000976">
    <property type="term" value="F:transcription cis-regulatory region binding"/>
    <property type="evidence" value="ECO:0007669"/>
    <property type="project" value="TreeGrafter"/>
</dbReference>
<keyword evidence="6" id="KW-1185">Reference proteome</keyword>
<reference evidence="5 6" key="1">
    <citation type="submission" date="2020-05" db="EMBL/GenBank/DDBJ databases">
        <title>Identification and distribution of gene clusters putatively required for synthesis of sphingolipid metabolism inhibitors in phylogenetically diverse species of the filamentous fungus Fusarium.</title>
        <authorList>
            <person name="Kim H.-S."/>
            <person name="Busman M."/>
            <person name="Brown D.W."/>
            <person name="Divon H."/>
            <person name="Uhlig S."/>
            <person name="Proctor R.H."/>
        </authorList>
    </citation>
    <scope>NUCLEOTIDE SEQUENCE [LARGE SCALE GENOMIC DNA]</scope>
    <source>
        <strain evidence="5 6">NRRL 66243</strain>
    </source>
</reference>
<comment type="subcellular location">
    <subcellularLocation>
        <location evidence="1">Nucleus</location>
    </subcellularLocation>
</comment>
<dbReference type="Pfam" id="PF00172">
    <property type="entry name" value="Zn_clus"/>
    <property type="match status" value="1"/>
</dbReference>
<dbReference type="RefSeq" id="XP_037205403.1">
    <property type="nucleotide sequence ID" value="XM_037354252.1"/>
</dbReference>
<dbReference type="GO" id="GO:0045944">
    <property type="term" value="P:positive regulation of transcription by RNA polymerase II"/>
    <property type="evidence" value="ECO:0007669"/>
    <property type="project" value="TreeGrafter"/>
</dbReference>
<dbReference type="OrthoDB" id="4314040at2759"/>
<dbReference type="GO" id="GO:0008270">
    <property type="term" value="F:zinc ion binding"/>
    <property type="evidence" value="ECO:0007669"/>
    <property type="project" value="InterPro"/>
</dbReference>
<evidence type="ECO:0000259" key="4">
    <source>
        <dbReference type="PROSITE" id="PS50048"/>
    </source>
</evidence>
<dbReference type="InterPro" id="IPR036864">
    <property type="entry name" value="Zn2-C6_fun-type_DNA-bd_sf"/>
</dbReference>
<dbReference type="Pfam" id="PF11951">
    <property type="entry name" value="Fungal_trans_2"/>
    <property type="match status" value="1"/>
</dbReference>
<dbReference type="AlphaFoldDB" id="A0A8H5VPD5"/>
<evidence type="ECO:0000256" key="3">
    <source>
        <dbReference type="SAM" id="MobiDB-lite"/>
    </source>
</evidence>
<name>A0A8H5VPD5_9HYPO</name>
<feature type="compositionally biased region" description="Acidic residues" evidence="3">
    <location>
        <begin position="141"/>
        <end position="155"/>
    </location>
</feature>
<dbReference type="PANTHER" id="PTHR37534:SF7">
    <property type="entry name" value="TRANSCRIPTIONAL ACTIVATOR PROTEIN UGA3"/>
    <property type="match status" value="1"/>
</dbReference>
<feature type="region of interest" description="Disordered" evidence="3">
    <location>
        <begin position="132"/>
        <end position="182"/>
    </location>
</feature>
<keyword evidence="2" id="KW-0539">Nucleus</keyword>
<evidence type="ECO:0000256" key="1">
    <source>
        <dbReference type="ARBA" id="ARBA00004123"/>
    </source>
</evidence>
<feature type="domain" description="Zn(2)-C6 fungal-type" evidence="4">
    <location>
        <begin position="12"/>
        <end position="42"/>
    </location>
</feature>
<gene>
    <name evidence="5" type="ORF">FTJAE_7527</name>
</gene>
<organism evidence="5 6">
    <name type="scientific">Fusarium tjaetaba</name>
    <dbReference type="NCBI Taxonomy" id="1567544"/>
    <lineage>
        <taxon>Eukaryota</taxon>
        <taxon>Fungi</taxon>
        <taxon>Dikarya</taxon>
        <taxon>Ascomycota</taxon>
        <taxon>Pezizomycotina</taxon>
        <taxon>Sordariomycetes</taxon>
        <taxon>Hypocreomycetidae</taxon>
        <taxon>Hypocreales</taxon>
        <taxon>Nectriaceae</taxon>
        <taxon>Fusarium</taxon>
        <taxon>Fusarium fujikuroi species complex</taxon>
    </lineage>
</organism>
<comment type="caution">
    <text evidence="5">The sequence shown here is derived from an EMBL/GenBank/DDBJ whole genome shotgun (WGS) entry which is preliminary data.</text>
</comment>
<dbReference type="Gene3D" id="4.10.240.10">
    <property type="entry name" value="Zn(2)-C6 fungal-type DNA-binding domain"/>
    <property type="match status" value="1"/>
</dbReference>
<proteinExistence type="predicted"/>
<dbReference type="PROSITE" id="PS00463">
    <property type="entry name" value="ZN2_CY6_FUNGAL_1"/>
    <property type="match status" value="1"/>
</dbReference>
<dbReference type="InterPro" id="IPR021858">
    <property type="entry name" value="Fun_TF"/>
</dbReference>
<dbReference type="SUPFAM" id="SSF57701">
    <property type="entry name" value="Zn2/Cys6 DNA-binding domain"/>
    <property type="match status" value="1"/>
</dbReference>
<accession>A0A8H5VPD5</accession>
<dbReference type="SMART" id="SM00066">
    <property type="entry name" value="GAL4"/>
    <property type="match status" value="1"/>
</dbReference>
<evidence type="ECO:0000313" key="6">
    <source>
        <dbReference type="Proteomes" id="UP000530670"/>
    </source>
</evidence>
<dbReference type="GO" id="GO:0000981">
    <property type="term" value="F:DNA-binding transcription factor activity, RNA polymerase II-specific"/>
    <property type="evidence" value="ECO:0007669"/>
    <property type="project" value="InterPro"/>
</dbReference>
<dbReference type="GeneID" id="59306522"/>
<dbReference type="CDD" id="cd00067">
    <property type="entry name" value="GAL4"/>
    <property type="match status" value="1"/>
</dbReference>
<sequence>MPPDVRRRSRTGCKACRRQHRKCDEQRPACSACSIRGAACDYQRPLKWTGLCSSSNFHQQVPANNSQAQGLLVSSSPIRFQLGVEVAGWLVHTAEALQPAVDTEIEHLGCVTSNPSLSGDTLENEDLVTLEQQSSNHQDSQIEDSLPENIDTDEVISDRTPPEPTETSHTPEHASRSSGSSGNITVNALSSLFVEVFQYPNDEATFTYYLRRVSSCTTAYDSDHNPYRRLAMAALSYPVLLHSILAVATAHMEMFGQSNRSILYSRQSEALKSLRTALKYLNLEDNQGPDTQKTIEVEGVFAFHSPGEITLAAMMMQTSSVLMMDLSNIGTHMTYALYLIQHLGYMSRPPRSPFLKTLVYRFAMVDVVLAFVQSTRPRAPLDFYMYQDSRDELDQEPSFLEMHGCNRRVLSYLAQIANLSAELIESESRKSAVQATGYDLETEMRLWGRNYCSAMTSESKQPDPFPRSSGDETNSRADLEVVSECFYWTAHIVLLRRVFLDPTNSTRVQLIRRHMFRLMDGLASGCGPDSSLPFPFYIAACEAMTSADQSWVRKRHTDMLNTYRDRARESLMTSVEGIWARAEMSAYSETHCDEFRSTVDNEALHFWF</sequence>
<dbReference type="PROSITE" id="PS50048">
    <property type="entry name" value="ZN2_CY6_FUNGAL_2"/>
    <property type="match status" value="1"/>
</dbReference>
<evidence type="ECO:0000313" key="5">
    <source>
        <dbReference type="EMBL" id="KAF5632417.1"/>
    </source>
</evidence>
<dbReference type="Proteomes" id="UP000530670">
    <property type="component" value="Unassembled WGS sequence"/>
</dbReference>